<evidence type="ECO:0000313" key="2">
    <source>
        <dbReference type="Proteomes" id="UP000053750"/>
    </source>
</evidence>
<organism evidence="1 2">
    <name type="scientific">Paenibacillus darwinianus</name>
    <dbReference type="NCBI Taxonomy" id="1380763"/>
    <lineage>
        <taxon>Bacteria</taxon>
        <taxon>Bacillati</taxon>
        <taxon>Bacillota</taxon>
        <taxon>Bacilli</taxon>
        <taxon>Bacillales</taxon>
        <taxon>Paenibacillaceae</taxon>
        <taxon>Paenibacillus</taxon>
    </lineage>
</organism>
<protein>
    <recommendedName>
        <fullName evidence="3">DUF2953 domain-containing protein</fullName>
    </recommendedName>
</protein>
<dbReference type="InterPro" id="IPR021338">
    <property type="entry name" value="DUF2953"/>
</dbReference>
<dbReference type="Proteomes" id="UP000053750">
    <property type="component" value="Unassembled WGS sequence"/>
</dbReference>
<dbReference type="EMBL" id="JFHU01000122">
    <property type="protein sequence ID" value="EXX88582.1"/>
    <property type="molecule type" value="Genomic_DNA"/>
</dbReference>
<accession>A0A9W5S1E4</accession>
<proteinExistence type="predicted"/>
<dbReference type="AlphaFoldDB" id="A0A9W5S1E4"/>
<keyword evidence="2" id="KW-1185">Reference proteome</keyword>
<reference evidence="1 2" key="1">
    <citation type="submission" date="2014-02" db="EMBL/GenBank/DDBJ databases">
        <title>Genome sequence of Paenibacillus darwinianus reveals adaptive mechanisms for survival in Antarctic soils.</title>
        <authorList>
            <person name="Dsouza M."/>
            <person name="Taylor M.W."/>
            <person name="Turner S.J."/>
            <person name="Aislabie J."/>
        </authorList>
    </citation>
    <scope>NUCLEOTIDE SEQUENCE [LARGE SCALE GENOMIC DNA]</scope>
    <source>
        <strain evidence="1 2">CE1</strain>
    </source>
</reference>
<gene>
    <name evidence="1" type="ORF">BG53_01795</name>
</gene>
<name>A0A9W5S1E4_9BACL</name>
<sequence length="217" mass="24209">MLVTAFCLSDIVVLGRVSRRGQDDHVQFDIKLLWGMVRYHLVIPFARFRGSSVKLQTDRRGHSLGVNSGTSTEESVDAETVKNTFEKVRDMLRFTLDLTEVVKRMLRNIRLKEWSWTTTVGTGDAVSTAMTTGLAWSVKTSALGVLSQLVRLQTSPEMSVTPLFNATAFSTRLQFKAKIRVAAVAMSGVRLLIHAGRAKGGLSGWFRLLKDLQPRRV</sequence>
<evidence type="ECO:0008006" key="3">
    <source>
        <dbReference type="Google" id="ProtNLM"/>
    </source>
</evidence>
<evidence type="ECO:0000313" key="1">
    <source>
        <dbReference type="EMBL" id="EXX88582.1"/>
    </source>
</evidence>
<comment type="caution">
    <text evidence="1">The sequence shown here is derived from an EMBL/GenBank/DDBJ whole genome shotgun (WGS) entry which is preliminary data.</text>
</comment>
<dbReference type="Pfam" id="PF11167">
    <property type="entry name" value="DUF2953"/>
    <property type="match status" value="1"/>
</dbReference>